<comment type="caution">
    <text evidence="1">The sequence shown here is derived from an EMBL/GenBank/DDBJ whole genome shotgun (WGS) entry which is preliminary data.</text>
</comment>
<protein>
    <recommendedName>
        <fullName evidence="3">PE domain-containing protein</fullName>
    </recommendedName>
</protein>
<reference evidence="1" key="1">
    <citation type="submission" date="2023-02" db="EMBL/GenBank/DDBJ databases">
        <title>A novel hydrolase synthesized by Rhodococcus erythropolis HQ is responsible for the detoxification of Zearalenone.</title>
        <authorList>
            <person name="Hu J."/>
            <person name="Xu J."/>
        </authorList>
    </citation>
    <scope>NUCLEOTIDE SEQUENCE</scope>
    <source>
        <strain evidence="1">HQ</strain>
    </source>
</reference>
<evidence type="ECO:0000313" key="1">
    <source>
        <dbReference type="EMBL" id="MDE8647491.1"/>
    </source>
</evidence>
<gene>
    <name evidence="1" type="ORF">PXH69_21190</name>
</gene>
<dbReference type="RefSeq" id="WP_275232073.1">
    <property type="nucleotide sequence ID" value="NZ_JARDXE010000014.1"/>
</dbReference>
<name>A0AAW6LPU6_RHOSG</name>
<proteinExistence type="predicted"/>
<organism evidence="1 2">
    <name type="scientific">Rhodococcus qingshengii</name>
    <dbReference type="NCBI Taxonomy" id="334542"/>
    <lineage>
        <taxon>Bacteria</taxon>
        <taxon>Bacillati</taxon>
        <taxon>Actinomycetota</taxon>
        <taxon>Actinomycetes</taxon>
        <taxon>Mycobacteriales</taxon>
        <taxon>Nocardiaceae</taxon>
        <taxon>Rhodococcus</taxon>
        <taxon>Rhodococcus erythropolis group</taxon>
    </lineage>
</organism>
<evidence type="ECO:0008006" key="3">
    <source>
        <dbReference type="Google" id="ProtNLM"/>
    </source>
</evidence>
<accession>A0AAW6LPU6</accession>
<dbReference type="Proteomes" id="UP001217325">
    <property type="component" value="Unassembled WGS sequence"/>
</dbReference>
<sequence length="117" mass="12146">MSSPEQSIQLDDDVAGAAAGELLGVATRVVEMKKRFVEAAEAFEADARLDGDVMPASKATVDFFKKAASEAGSNLVDSSDKLEQIGNAINGRIAEGQFEQAQTVSEVGAVDSGGTPR</sequence>
<dbReference type="AlphaFoldDB" id="A0AAW6LPU6"/>
<dbReference type="EMBL" id="JARDXE010000014">
    <property type="protein sequence ID" value="MDE8647491.1"/>
    <property type="molecule type" value="Genomic_DNA"/>
</dbReference>
<evidence type="ECO:0000313" key="2">
    <source>
        <dbReference type="Proteomes" id="UP001217325"/>
    </source>
</evidence>